<sequence length="138" mass="16096">MLKNGNPSNDFILQGMNRGRGGRYILWKICHAKCDRQALRIPVTGKFMRSMHRKGGFHRYHLVWSVKYRFMVFQSPLRLRVRDIGRQVCADRNVDIIKGFPSNGHVDMFVSVPPELVISDLMRPIKGRSSHKIQREFS</sequence>
<dbReference type="Gene3D" id="3.30.70.1290">
    <property type="entry name" value="Transposase IS200-like"/>
    <property type="match status" value="1"/>
</dbReference>
<proteinExistence type="predicted"/>
<dbReference type="Proteomes" id="UP001318682">
    <property type="component" value="Chromosome"/>
</dbReference>
<evidence type="ECO:0000313" key="2">
    <source>
        <dbReference type="EMBL" id="WVX47367.1"/>
    </source>
</evidence>
<keyword evidence="3" id="KW-1185">Reference proteome</keyword>
<dbReference type="InterPro" id="IPR036515">
    <property type="entry name" value="Transposase_17_sf"/>
</dbReference>
<dbReference type="PANTHER" id="PTHR33360">
    <property type="entry name" value="TRANSPOSASE FOR INSERTION SEQUENCE ELEMENT IS200"/>
    <property type="match status" value="1"/>
</dbReference>
<reference evidence="3" key="2">
    <citation type="submission" date="2024-01" db="EMBL/GenBank/DDBJ databases">
        <title>Roseobacter fucihabitans sp. nov., isolated from the brown alga Fucus spiralis.</title>
        <authorList>
            <person name="Hahnke S."/>
            <person name="Berger M."/>
            <person name="Schlingloff A."/>
            <person name="Athale I."/>
            <person name="Neumann-Schaal M."/>
            <person name="Adenaya A."/>
            <person name="Poehlein A."/>
            <person name="Daniel R."/>
            <person name="Pertersen J."/>
            <person name="Brinkhoff T."/>
        </authorList>
    </citation>
    <scope>NUCLEOTIDE SEQUENCE [LARGE SCALE GENOMIC DNA]</scope>
    <source>
        <strain evidence="3">B14</strain>
    </source>
</reference>
<reference evidence="2 3" key="1">
    <citation type="submission" date="2015-07" db="EMBL/GenBank/DDBJ databases">
        <authorList>
            <person name="Voget S."/>
            <person name="Dogs M."/>
            <person name="Brinkhoff T.H."/>
            <person name="Daniel R."/>
        </authorList>
    </citation>
    <scope>NUCLEOTIDE SEQUENCE [LARGE SCALE GENOMIC DNA]</scope>
    <source>
        <strain evidence="2 3">B14</strain>
    </source>
</reference>
<feature type="domain" description="Transposase IS200-like" evidence="1">
    <location>
        <begin position="59"/>
        <end position="137"/>
    </location>
</feature>
<accession>A0ABZ2BQ55</accession>
<dbReference type="EMBL" id="CP143423">
    <property type="protein sequence ID" value="WVX47367.1"/>
    <property type="molecule type" value="Genomic_DNA"/>
</dbReference>
<evidence type="ECO:0000259" key="1">
    <source>
        <dbReference type="Pfam" id="PF01797"/>
    </source>
</evidence>
<dbReference type="NCBIfam" id="NF033573">
    <property type="entry name" value="transpos_IS200"/>
    <property type="match status" value="1"/>
</dbReference>
<dbReference type="PANTHER" id="PTHR33360:SF2">
    <property type="entry name" value="TRANSPOSASE FOR INSERTION SEQUENCE ELEMENT IS200"/>
    <property type="match status" value="1"/>
</dbReference>
<dbReference type="InterPro" id="IPR002686">
    <property type="entry name" value="Transposase_17"/>
</dbReference>
<dbReference type="SUPFAM" id="SSF143422">
    <property type="entry name" value="Transposase IS200-like"/>
    <property type="match status" value="1"/>
</dbReference>
<dbReference type="Pfam" id="PF01797">
    <property type="entry name" value="Y1_Tnp"/>
    <property type="match status" value="1"/>
</dbReference>
<organism evidence="2 3">
    <name type="scientific">Roseobacter fucihabitans</name>
    <dbReference type="NCBI Taxonomy" id="1537242"/>
    <lineage>
        <taxon>Bacteria</taxon>
        <taxon>Pseudomonadati</taxon>
        <taxon>Pseudomonadota</taxon>
        <taxon>Alphaproteobacteria</taxon>
        <taxon>Rhodobacterales</taxon>
        <taxon>Roseobacteraceae</taxon>
        <taxon>Roseobacter</taxon>
    </lineage>
</organism>
<evidence type="ECO:0000313" key="3">
    <source>
        <dbReference type="Proteomes" id="UP001318682"/>
    </source>
</evidence>
<gene>
    <name evidence="2" type="ORF">ROLI_004340</name>
</gene>
<protein>
    <recommendedName>
        <fullName evidence="1">Transposase IS200-like domain-containing protein</fullName>
    </recommendedName>
</protein>
<name>A0ABZ2BQ55_9RHOB</name>